<evidence type="ECO:0000313" key="7">
    <source>
        <dbReference type="EMBL" id="SCZ05589.1"/>
    </source>
</evidence>
<sequence>MNFRHVWVVFKKELKDIFRDKRTWIASVLIPVMVFPLMFLFMDMGRSKLERNLQEDISVVIALGEATELADHIRSASGLKVINEVEPIAALQAGKIKAIIEIEENFQEKLHQQIPGEVKIIFDEVSSESSMSVSIVERVIYDFSEMVRLERLKDLDINPDRLQPTAITIQAFVPEGKESTGGMELMLISFLLPFLLMMYPVIGGMPAAIDLGAGEKERMSLEPLLSTSADRLSILAGKYLTILLASIIGVVTSLIGIFAAATISPDMLPIGVRISPISMIILIGTSLSIAMILSGIMLSISVFAKSYKEAGTYLSPITILLMAPAYLTMFMDVRTLSDVMFFVPLLNSILLMKEVLVDIINPLHIITTFGISLVLVVLALLLTKYMFNKESVIFRS</sequence>
<evidence type="ECO:0000256" key="3">
    <source>
        <dbReference type="ARBA" id="ARBA00022989"/>
    </source>
</evidence>
<dbReference type="PANTHER" id="PTHR43471">
    <property type="entry name" value="ABC TRANSPORTER PERMEASE"/>
    <property type="match status" value="1"/>
</dbReference>
<evidence type="ECO:0000256" key="1">
    <source>
        <dbReference type="ARBA" id="ARBA00004141"/>
    </source>
</evidence>
<evidence type="ECO:0000259" key="6">
    <source>
        <dbReference type="Pfam" id="PF12698"/>
    </source>
</evidence>
<dbReference type="Pfam" id="PF12698">
    <property type="entry name" value="ABC2_membrane_3"/>
    <property type="match status" value="1"/>
</dbReference>
<dbReference type="PANTHER" id="PTHR43471:SF3">
    <property type="entry name" value="ABC TRANSPORTER PERMEASE PROTEIN NATB"/>
    <property type="match status" value="1"/>
</dbReference>
<gene>
    <name evidence="7" type="ORF">SAMN03080606_03880</name>
</gene>
<keyword evidence="2 5" id="KW-0812">Transmembrane</keyword>
<proteinExistence type="predicted"/>
<dbReference type="InterPro" id="IPR013525">
    <property type="entry name" value="ABC2_TM"/>
</dbReference>
<feature type="transmembrane region" description="Helical" evidence="5">
    <location>
        <begin position="363"/>
        <end position="387"/>
    </location>
</feature>
<feature type="transmembrane region" description="Helical" evidence="5">
    <location>
        <begin position="239"/>
        <end position="260"/>
    </location>
</feature>
<evidence type="ECO:0000256" key="4">
    <source>
        <dbReference type="ARBA" id="ARBA00023136"/>
    </source>
</evidence>
<dbReference type="GO" id="GO:0140359">
    <property type="term" value="F:ABC-type transporter activity"/>
    <property type="evidence" value="ECO:0007669"/>
    <property type="project" value="InterPro"/>
</dbReference>
<dbReference type="OrthoDB" id="5486437at2"/>
<feature type="transmembrane region" description="Helical" evidence="5">
    <location>
        <begin position="185"/>
        <end position="209"/>
    </location>
</feature>
<evidence type="ECO:0000256" key="2">
    <source>
        <dbReference type="ARBA" id="ARBA00022692"/>
    </source>
</evidence>
<dbReference type="AlphaFoldDB" id="A0A1G5L080"/>
<keyword evidence="3 5" id="KW-1133">Transmembrane helix</keyword>
<feature type="transmembrane region" description="Helical" evidence="5">
    <location>
        <begin position="280"/>
        <end position="304"/>
    </location>
</feature>
<dbReference type="RefSeq" id="WP_091546985.1">
    <property type="nucleotide sequence ID" value="NZ_FMUS01000034.1"/>
</dbReference>
<keyword evidence="4 5" id="KW-0472">Membrane</keyword>
<reference evidence="7 8" key="1">
    <citation type="submission" date="2016-10" db="EMBL/GenBank/DDBJ databases">
        <authorList>
            <person name="de Groot N.N."/>
        </authorList>
    </citation>
    <scope>NUCLEOTIDE SEQUENCE [LARGE SCALE GENOMIC DNA]</scope>
    <source>
        <strain evidence="7 8">DSM 18978</strain>
    </source>
</reference>
<keyword evidence="8" id="KW-1185">Reference proteome</keyword>
<dbReference type="EMBL" id="FMUS01000034">
    <property type="protein sequence ID" value="SCZ05589.1"/>
    <property type="molecule type" value="Genomic_DNA"/>
</dbReference>
<dbReference type="STRING" id="1120976.SAMN03080606_03880"/>
<accession>A0A1G5L080</accession>
<feature type="transmembrane region" description="Helical" evidence="5">
    <location>
        <begin position="24"/>
        <end position="42"/>
    </location>
</feature>
<evidence type="ECO:0000256" key="5">
    <source>
        <dbReference type="SAM" id="Phobius"/>
    </source>
</evidence>
<organism evidence="7 8">
    <name type="scientific">Alkaliphilus peptidifermentans DSM 18978</name>
    <dbReference type="NCBI Taxonomy" id="1120976"/>
    <lineage>
        <taxon>Bacteria</taxon>
        <taxon>Bacillati</taxon>
        <taxon>Bacillota</taxon>
        <taxon>Clostridia</taxon>
        <taxon>Peptostreptococcales</taxon>
        <taxon>Natronincolaceae</taxon>
        <taxon>Alkaliphilus</taxon>
    </lineage>
</organism>
<feature type="domain" description="ABC-2 type transporter transmembrane" evidence="6">
    <location>
        <begin position="21"/>
        <end position="381"/>
    </location>
</feature>
<comment type="subcellular location">
    <subcellularLocation>
        <location evidence="1">Membrane</location>
        <topology evidence="1">Multi-pass membrane protein</topology>
    </subcellularLocation>
</comment>
<name>A0A1G5L080_9FIRM</name>
<dbReference type="Proteomes" id="UP000198636">
    <property type="component" value="Unassembled WGS sequence"/>
</dbReference>
<dbReference type="GO" id="GO:0016020">
    <property type="term" value="C:membrane"/>
    <property type="evidence" value="ECO:0007669"/>
    <property type="project" value="UniProtKB-SubCell"/>
</dbReference>
<protein>
    <submittedName>
        <fullName evidence="7">Sodium transport system permease protein</fullName>
    </submittedName>
</protein>
<feature type="transmembrane region" description="Helical" evidence="5">
    <location>
        <begin position="310"/>
        <end position="327"/>
    </location>
</feature>
<evidence type="ECO:0000313" key="8">
    <source>
        <dbReference type="Proteomes" id="UP000198636"/>
    </source>
</evidence>
<dbReference type="Gene3D" id="3.40.1710.10">
    <property type="entry name" value="abc type-2 transporter like domain"/>
    <property type="match status" value="1"/>
</dbReference>